<dbReference type="Proteomes" id="UP000482800">
    <property type="component" value="Unassembled WGS sequence"/>
</dbReference>
<keyword evidence="5" id="KW-1185">Reference proteome</keyword>
<dbReference type="InterPro" id="IPR016181">
    <property type="entry name" value="Acyl_CoA_acyltransferase"/>
</dbReference>
<evidence type="ECO:0000259" key="3">
    <source>
        <dbReference type="PROSITE" id="PS51186"/>
    </source>
</evidence>
<dbReference type="Gene3D" id="3.40.630.30">
    <property type="match status" value="1"/>
</dbReference>
<dbReference type="PROSITE" id="PS51186">
    <property type="entry name" value="GNAT"/>
    <property type="match status" value="1"/>
</dbReference>
<accession>A0A6V8K159</accession>
<organism evidence="4 5">
    <name type="scientific">Phytohabitans houttuyneae</name>
    <dbReference type="NCBI Taxonomy" id="1076126"/>
    <lineage>
        <taxon>Bacteria</taxon>
        <taxon>Bacillati</taxon>
        <taxon>Actinomycetota</taxon>
        <taxon>Actinomycetes</taxon>
        <taxon>Micromonosporales</taxon>
        <taxon>Micromonosporaceae</taxon>
    </lineage>
</organism>
<dbReference type="AlphaFoldDB" id="A0A6V8K159"/>
<keyword evidence="1 4" id="KW-0808">Transferase</keyword>
<dbReference type="SUPFAM" id="SSF55729">
    <property type="entry name" value="Acyl-CoA N-acyltransferases (Nat)"/>
    <property type="match status" value="1"/>
</dbReference>
<dbReference type="PANTHER" id="PTHR43877">
    <property type="entry name" value="AMINOALKYLPHOSPHONATE N-ACETYLTRANSFERASE-RELATED-RELATED"/>
    <property type="match status" value="1"/>
</dbReference>
<name>A0A6V8K159_9ACTN</name>
<dbReference type="Pfam" id="PF00583">
    <property type="entry name" value="Acetyltransf_1"/>
    <property type="match status" value="1"/>
</dbReference>
<dbReference type="InterPro" id="IPR000182">
    <property type="entry name" value="GNAT_dom"/>
</dbReference>
<proteinExistence type="predicted"/>
<reference evidence="4 5" key="2">
    <citation type="submission" date="2020-03" db="EMBL/GenBank/DDBJ databases">
        <authorList>
            <person name="Ichikawa N."/>
            <person name="Kimura A."/>
            <person name="Kitahashi Y."/>
            <person name="Uohara A."/>
        </authorList>
    </citation>
    <scope>NUCLEOTIDE SEQUENCE [LARGE SCALE GENOMIC DNA]</scope>
    <source>
        <strain evidence="4 5">NBRC 108639</strain>
    </source>
</reference>
<sequence>MITIGQLRPEDRAAWEVLARGYKAFYETPVPDEGYAQTWRRLLGPEDLHGAGAWLDGRLVGIAHYLFHATIWQPDYCYLQDLFVDESTRGKGAARALIEHVAQRARERGAARLYWTTKQDNTTARALYDKIARFTGFIRYDYAGSITNP</sequence>
<evidence type="ECO:0000313" key="4">
    <source>
        <dbReference type="EMBL" id="GFJ75909.1"/>
    </source>
</evidence>
<evidence type="ECO:0000256" key="1">
    <source>
        <dbReference type="ARBA" id="ARBA00022679"/>
    </source>
</evidence>
<comment type="caution">
    <text evidence="4">The sequence shown here is derived from an EMBL/GenBank/DDBJ whole genome shotgun (WGS) entry which is preliminary data.</text>
</comment>
<dbReference type="GO" id="GO:0016747">
    <property type="term" value="F:acyltransferase activity, transferring groups other than amino-acyl groups"/>
    <property type="evidence" value="ECO:0007669"/>
    <property type="project" value="InterPro"/>
</dbReference>
<evidence type="ECO:0000256" key="2">
    <source>
        <dbReference type="ARBA" id="ARBA00023315"/>
    </source>
</evidence>
<reference evidence="4 5" key="1">
    <citation type="submission" date="2020-03" db="EMBL/GenBank/DDBJ databases">
        <title>Whole genome shotgun sequence of Phytohabitans houttuyneae NBRC 108639.</title>
        <authorList>
            <person name="Komaki H."/>
            <person name="Tamura T."/>
        </authorList>
    </citation>
    <scope>NUCLEOTIDE SEQUENCE [LARGE SCALE GENOMIC DNA]</scope>
    <source>
        <strain evidence="4 5">NBRC 108639</strain>
    </source>
</reference>
<gene>
    <name evidence="4" type="ORF">Phou_000890</name>
</gene>
<protein>
    <submittedName>
        <fullName evidence="4">N-acetyltransferase</fullName>
    </submittedName>
</protein>
<keyword evidence="2" id="KW-0012">Acyltransferase</keyword>
<dbReference type="InterPro" id="IPR050832">
    <property type="entry name" value="Bact_Acetyltransf"/>
</dbReference>
<dbReference type="CDD" id="cd04301">
    <property type="entry name" value="NAT_SF"/>
    <property type="match status" value="1"/>
</dbReference>
<evidence type="ECO:0000313" key="5">
    <source>
        <dbReference type="Proteomes" id="UP000482800"/>
    </source>
</evidence>
<dbReference type="EMBL" id="BLPF01000001">
    <property type="protein sequence ID" value="GFJ75909.1"/>
    <property type="molecule type" value="Genomic_DNA"/>
</dbReference>
<dbReference type="RefSeq" id="WP_173052509.1">
    <property type="nucleotide sequence ID" value="NZ_BAABGO010000007.1"/>
</dbReference>
<feature type="domain" description="N-acetyltransferase" evidence="3">
    <location>
        <begin position="2"/>
        <end position="149"/>
    </location>
</feature>